<organism evidence="1 2">
    <name type="scientific">Polychaeton citri CBS 116435</name>
    <dbReference type="NCBI Taxonomy" id="1314669"/>
    <lineage>
        <taxon>Eukaryota</taxon>
        <taxon>Fungi</taxon>
        <taxon>Dikarya</taxon>
        <taxon>Ascomycota</taxon>
        <taxon>Pezizomycotina</taxon>
        <taxon>Dothideomycetes</taxon>
        <taxon>Dothideomycetidae</taxon>
        <taxon>Capnodiales</taxon>
        <taxon>Capnodiaceae</taxon>
        <taxon>Polychaeton</taxon>
    </lineage>
</organism>
<evidence type="ECO:0000313" key="2">
    <source>
        <dbReference type="Proteomes" id="UP000799441"/>
    </source>
</evidence>
<reference evidence="1" key="1">
    <citation type="journal article" date="2020" name="Stud. Mycol.">
        <title>101 Dothideomycetes genomes: a test case for predicting lifestyles and emergence of pathogens.</title>
        <authorList>
            <person name="Haridas S."/>
            <person name="Albert R."/>
            <person name="Binder M."/>
            <person name="Bloem J."/>
            <person name="Labutti K."/>
            <person name="Salamov A."/>
            <person name="Andreopoulos B."/>
            <person name="Baker S."/>
            <person name="Barry K."/>
            <person name="Bills G."/>
            <person name="Bluhm B."/>
            <person name="Cannon C."/>
            <person name="Castanera R."/>
            <person name="Culley D."/>
            <person name="Daum C."/>
            <person name="Ezra D."/>
            <person name="Gonzalez J."/>
            <person name="Henrissat B."/>
            <person name="Kuo A."/>
            <person name="Liang C."/>
            <person name="Lipzen A."/>
            <person name="Lutzoni F."/>
            <person name="Magnuson J."/>
            <person name="Mondo S."/>
            <person name="Nolan M."/>
            <person name="Ohm R."/>
            <person name="Pangilinan J."/>
            <person name="Park H.-J."/>
            <person name="Ramirez L."/>
            <person name="Alfaro M."/>
            <person name="Sun H."/>
            <person name="Tritt A."/>
            <person name="Yoshinaga Y."/>
            <person name="Zwiers L.-H."/>
            <person name="Turgeon B."/>
            <person name="Goodwin S."/>
            <person name="Spatafora J."/>
            <person name="Crous P."/>
            <person name="Grigoriev I."/>
        </authorList>
    </citation>
    <scope>NUCLEOTIDE SEQUENCE</scope>
    <source>
        <strain evidence="1">CBS 116435</strain>
    </source>
</reference>
<proteinExistence type="predicted"/>
<dbReference type="Gene3D" id="1.10.530.10">
    <property type="match status" value="1"/>
</dbReference>
<name>A0A9P4UPD3_9PEZI</name>
<dbReference type="EMBL" id="MU003806">
    <property type="protein sequence ID" value="KAF2719895.1"/>
    <property type="molecule type" value="Genomic_DNA"/>
</dbReference>
<dbReference type="Proteomes" id="UP000799441">
    <property type="component" value="Unassembled WGS sequence"/>
</dbReference>
<sequence length="261" mass="27589">MTTSSSSFVRLTSSSSSTLTSSTLTTSTTTSTPAVPVQTGAASQEYQVYSGDGTVAQGWPSEDQWVDFEYMFEINAPDMRESCAAWGVPNNSDEETATIKDAIQSLSAQSGVDARLILAVIMQESTGCVRVITTAYSVLNPGLMQSHAGAGTCNTNNAPFGIPGVSNTGTVQDPCPASEIYQMVRDGTAGTDSGDGLQQLLVDDDRTDVSRFYRAARMYNGGRLSIGTDGNLETGCCTTCYVSDIANRLTGWTNAPRVCDL</sequence>
<comment type="caution">
    <text evidence="1">The sequence shown here is derived from an EMBL/GenBank/DDBJ whole genome shotgun (WGS) entry which is preliminary data.</text>
</comment>
<dbReference type="OrthoDB" id="1193027at2759"/>
<dbReference type="AlphaFoldDB" id="A0A9P4UPD3"/>
<evidence type="ECO:0000313" key="1">
    <source>
        <dbReference type="EMBL" id="KAF2719895.1"/>
    </source>
</evidence>
<accession>A0A9P4UPD3</accession>
<keyword evidence="2" id="KW-1185">Reference proteome</keyword>
<protein>
    <submittedName>
        <fullName evidence="1">Uncharacterized protein</fullName>
    </submittedName>
</protein>
<gene>
    <name evidence="1" type="ORF">K431DRAFT_227712</name>
</gene>